<reference evidence="1" key="1">
    <citation type="submission" date="2020-05" db="UniProtKB">
        <authorList>
            <consortium name="EnsemblMetazoa"/>
        </authorList>
    </citation>
    <scope>IDENTIFICATION</scope>
    <source>
        <strain evidence="1">TTRI</strain>
    </source>
</reference>
<keyword evidence="2" id="KW-1185">Reference proteome</keyword>
<proteinExistence type="predicted"/>
<dbReference type="EnsemblMetazoa" id="GAUT000726-RA">
    <property type="protein sequence ID" value="GAUT000726-PA"/>
    <property type="gene ID" value="GAUT000726"/>
</dbReference>
<dbReference type="VEuPathDB" id="VectorBase:GAUT000726"/>
<accession>A0A1A9UDB7</accession>
<sequence length="124" mass="13925">MIIPMAPNVMVANLQDPAEDLKFHNCGVEQPYQKFYTNSIGLCSPLCSIKLISNTSRSKSVLYKYYKSHDDNGSSKLKAKHKEYPRNHIGTNRTVSITYDSMGIYNANAAYVDIMSQRIVSGNI</sequence>
<protein>
    <submittedName>
        <fullName evidence="1">Uncharacterized protein</fullName>
    </submittedName>
</protein>
<organism evidence="1 2">
    <name type="scientific">Glossina austeni</name>
    <name type="common">Savannah tsetse fly</name>
    <dbReference type="NCBI Taxonomy" id="7395"/>
    <lineage>
        <taxon>Eukaryota</taxon>
        <taxon>Metazoa</taxon>
        <taxon>Ecdysozoa</taxon>
        <taxon>Arthropoda</taxon>
        <taxon>Hexapoda</taxon>
        <taxon>Insecta</taxon>
        <taxon>Pterygota</taxon>
        <taxon>Neoptera</taxon>
        <taxon>Endopterygota</taxon>
        <taxon>Diptera</taxon>
        <taxon>Brachycera</taxon>
        <taxon>Muscomorpha</taxon>
        <taxon>Hippoboscoidea</taxon>
        <taxon>Glossinidae</taxon>
        <taxon>Glossina</taxon>
    </lineage>
</organism>
<dbReference type="Proteomes" id="UP000078200">
    <property type="component" value="Unassembled WGS sequence"/>
</dbReference>
<evidence type="ECO:0000313" key="2">
    <source>
        <dbReference type="Proteomes" id="UP000078200"/>
    </source>
</evidence>
<name>A0A1A9UDB7_GLOAU</name>
<dbReference type="AlphaFoldDB" id="A0A1A9UDB7"/>
<evidence type="ECO:0000313" key="1">
    <source>
        <dbReference type="EnsemblMetazoa" id="GAUT000726-PA"/>
    </source>
</evidence>